<comment type="caution">
    <text evidence="2">The sequence shown here is derived from an EMBL/GenBank/DDBJ whole genome shotgun (WGS) entry which is preliminary data.</text>
</comment>
<dbReference type="Proteomes" id="UP000077202">
    <property type="component" value="Unassembled WGS sequence"/>
</dbReference>
<evidence type="ECO:0000256" key="1">
    <source>
        <dbReference type="SAM" id="MobiDB-lite"/>
    </source>
</evidence>
<name>A0A176VJ33_MARPO</name>
<feature type="region of interest" description="Disordered" evidence="1">
    <location>
        <begin position="33"/>
        <end position="139"/>
    </location>
</feature>
<accession>A0A176VJ33</accession>
<dbReference type="EMBL" id="LVLJ01003560">
    <property type="protein sequence ID" value="OAE20958.1"/>
    <property type="molecule type" value="Genomic_DNA"/>
</dbReference>
<organism evidence="2 3">
    <name type="scientific">Marchantia polymorpha subsp. ruderalis</name>
    <dbReference type="NCBI Taxonomy" id="1480154"/>
    <lineage>
        <taxon>Eukaryota</taxon>
        <taxon>Viridiplantae</taxon>
        <taxon>Streptophyta</taxon>
        <taxon>Embryophyta</taxon>
        <taxon>Marchantiophyta</taxon>
        <taxon>Marchantiopsida</taxon>
        <taxon>Marchantiidae</taxon>
        <taxon>Marchantiales</taxon>
        <taxon>Marchantiaceae</taxon>
        <taxon>Marchantia</taxon>
    </lineage>
</organism>
<evidence type="ECO:0000313" key="3">
    <source>
        <dbReference type="Proteomes" id="UP000077202"/>
    </source>
</evidence>
<reference evidence="2" key="1">
    <citation type="submission" date="2016-03" db="EMBL/GenBank/DDBJ databases">
        <title>Mechanisms controlling the formation of the plant cell surface in tip-growing cells are functionally conserved among land plants.</title>
        <authorList>
            <person name="Honkanen S."/>
            <person name="Jones V.A."/>
            <person name="Morieri G."/>
            <person name="Champion C."/>
            <person name="Hetherington A.J."/>
            <person name="Kelly S."/>
            <person name="Saint-Marcoux D."/>
            <person name="Proust H."/>
            <person name="Prescott H."/>
            <person name="Dolan L."/>
        </authorList>
    </citation>
    <scope>NUCLEOTIDE SEQUENCE [LARGE SCALE GENOMIC DNA]</scope>
    <source>
        <tissue evidence="2">Whole gametophyte</tissue>
    </source>
</reference>
<dbReference type="AlphaFoldDB" id="A0A176VJ33"/>
<sequence>MARHGEQGSTRMGVPKVHSLRLWDGGERASWACGGWKGGSSSSSNAIGNKEQHNSVCELEWQSTGKASGHSLKRKGERNKEKDQKKKRLDMPKGWFPPMGTKVKYICTASNQSGKKRGHEEEEEDDDDAVERKKKKKNVVCKWQRMKSVSV</sequence>
<keyword evidence="3" id="KW-1185">Reference proteome</keyword>
<protein>
    <submittedName>
        <fullName evidence="2">Uncharacterized protein</fullName>
    </submittedName>
</protein>
<gene>
    <name evidence="2" type="ORF">AXG93_3846s1170</name>
</gene>
<feature type="compositionally biased region" description="Low complexity" evidence="1">
    <location>
        <begin position="33"/>
        <end position="49"/>
    </location>
</feature>
<evidence type="ECO:0000313" key="2">
    <source>
        <dbReference type="EMBL" id="OAE20958.1"/>
    </source>
</evidence>
<proteinExistence type="predicted"/>